<dbReference type="PANTHER" id="PTHR41536:SF1">
    <property type="entry name" value="PKHD-TYPE HYDROXYLASE YBIX"/>
    <property type="match status" value="1"/>
</dbReference>
<keyword evidence="4 7" id="KW-0223">Dioxygenase</keyword>
<dbReference type="GO" id="GO:0031418">
    <property type="term" value="F:L-ascorbic acid binding"/>
    <property type="evidence" value="ECO:0007669"/>
    <property type="project" value="UniProtKB-KW"/>
</dbReference>
<evidence type="ECO:0000256" key="3">
    <source>
        <dbReference type="ARBA" id="ARBA00022896"/>
    </source>
</evidence>
<dbReference type="NCBIfam" id="NF003975">
    <property type="entry name" value="PRK05467.1-4"/>
    <property type="match status" value="1"/>
</dbReference>
<name>A0A967EZ64_9PROT</name>
<dbReference type="GO" id="GO:0005506">
    <property type="term" value="F:iron ion binding"/>
    <property type="evidence" value="ECO:0007669"/>
    <property type="project" value="UniProtKB-UniRule"/>
</dbReference>
<dbReference type="AlphaFoldDB" id="A0A967EZ64"/>
<dbReference type="NCBIfam" id="NF003974">
    <property type="entry name" value="PRK05467.1-3"/>
    <property type="match status" value="1"/>
</dbReference>
<evidence type="ECO:0000256" key="4">
    <source>
        <dbReference type="ARBA" id="ARBA00022964"/>
    </source>
</evidence>
<sequence>MILTIENLLSGDDLARLRGLLDEVDYVDGRKTAGWHAKLVKANEQSDGRNPKTAAARDLVTSILRANVTFNLTVMPQAIRPVLFSRYREGMSYGAHIDDAIMGREVLARSDVSMTIFLNAPEDYDGGELIMELGGGELRYKLPAGAAVFYPSNTLHRVAEVTRGQREVAVTWAQSIVRSAEHREILYDIDKVRRSLFREKGKDRDFDLLSKTHANLMRLWSDV</sequence>
<dbReference type="InterPro" id="IPR023550">
    <property type="entry name" value="PKHD_hydroxylase"/>
</dbReference>
<dbReference type="Gene3D" id="4.10.860.20">
    <property type="entry name" value="Rabenosyn, Rab binding domain"/>
    <property type="match status" value="1"/>
</dbReference>
<keyword evidence="5 7" id="KW-0560">Oxidoreductase</keyword>
<accession>A0A967EZ64</accession>
<dbReference type="GO" id="GO:0016706">
    <property type="term" value="F:2-oxoglutarate-dependent dioxygenase activity"/>
    <property type="evidence" value="ECO:0007669"/>
    <property type="project" value="UniProtKB-UniRule"/>
</dbReference>
<evidence type="ECO:0000313" key="10">
    <source>
        <dbReference type="Proteomes" id="UP000761264"/>
    </source>
</evidence>
<dbReference type="EMBL" id="JAAQPH010000012">
    <property type="protein sequence ID" value="NIA70097.1"/>
    <property type="molecule type" value="Genomic_DNA"/>
</dbReference>
<dbReference type="SMART" id="SM00702">
    <property type="entry name" value="P4Hc"/>
    <property type="match status" value="1"/>
</dbReference>
<feature type="domain" description="Fe2OG dioxygenase" evidence="8">
    <location>
        <begin position="78"/>
        <end position="175"/>
    </location>
</feature>
<evidence type="ECO:0000256" key="6">
    <source>
        <dbReference type="ARBA" id="ARBA00023004"/>
    </source>
</evidence>
<evidence type="ECO:0000313" key="9">
    <source>
        <dbReference type="EMBL" id="NIA70097.1"/>
    </source>
</evidence>
<comment type="cofactor">
    <cofactor evidence="7">
        <name>Fe(2+)</name>
        <dbReference type="ChEBI" id="CHEBI:29033"/>
    </cofactor>
    <text evidence="7">Binds 1 Fe(2+) ion per subunit.</text>
</comment>
<keyword evidence="3 7" id="KW-0847">Vitamin C</keyword>
<feature type="binding site" evidence="7">
    <location>
        <position position="98"/>
    </location>
    <ligand>
        <name>Fe cation</name>
        <dbReference type="ChEBI" id="CHEBI:24875"/>
    </ligand>
</feature>
<evidence type="ECO:0000256" key="2">
    <source>
        <dbReference type="ARBA" id="ARBA00022723"/>
    </source>
</evidence>
<keyword evidence="2 7" id="KW-0479">Metal-binding</keyword>
<dbReference type="Pfam" id="PF13640">
    <property type="entry name" value="2OG-FeII_Oxy_3"/>
    <property type="match status" value="1"/>
</dbReference>
<dbReference type="HAMAP" id="MF_00657">
    <property type="entry name" value="Hydroxyl_YbiX"/>
    <property type="match status" value="1"/>
</dbReference>
<keyword evidence="10" id="KW-1185">Reference proteome</keyword>
<comment type="caution">
    <text evidence="9">The sequence shown here is derived from an EMBL/GenBank/DDBJ whole genome shotgun (WGS) entry which is preliminary data.</text>
</comment>
<keyword evidence="6 7" id="KW-0408">Iron</keyword>
<feature type="binding site" evidence="7">
    <location>
        <position position="166"/>
    </location>
    <ligand>
        <name>2-oxoglutarate</name>
        <dbReference type="ChEBI" id="CHEBI:16810"/>
    </ligand>
</feature>
<dbReference type="GO" id="GO:0006879">
    <property type="term" value="P:intracellular iron ion homeostasis"/>
    <property type="evidence" value="ECO:0007669"/>
    <property type="project" value="TreeGrafter"/>
</dbReference>
<dbReference type="InterPro" id="IPR044862">
    <property type="entry name" value="Pro_4_hyd_alph_FE2OG_OXY"/>
</dbReference>
<evidence type="ECO:0000256" key="7">
    <source>
        <dbReference type="HAMAP-Rule" id="MF_00657"/>
    </source>
</evidence>
<feature type="binding site" evidence="7">
    <location>
        <position position="156"/>
    </location>
    <ligand>
        <name>Fe cation</name>
        <dbReference type="ChEBI" id="CHEBI:24875"/>
    </ligand>
</feature>
<dbReference type="Proteomes" id="UP000761264">
    <property type="component" value="Unassembled WGS sequence"/>
</dbReference>
<gene>
    <name evidence="9" type="ORF">HBA54_15940</name>
</gene>
<dbReference type="PROSITE" id="PS51471">
    <property type="entry name" value="FE2OG_OXY"/>
    <property type="match status" value="1"/>
</dbReference>
<feature type="binding site" evidence="7">
    <location>
        <position position="96"/>
    </location>
    <ligand>
        <name>Fe cation</name>
        <dbReference type="ChEBI" id="CHEBI:24875"/>
    </ligand>
</feature>
<dbReference type="PANTHER" id="PTHR41536">
    <property type="entry name" value="PKHD-TYPE HYDROXYLASE YBIX"/>
    <property type="match status" value="1"/>
</dbReference>
<comment type="cofactor">
    <cofactor evidence="1 7">
        <name>L-ascorbate</name>
        <dbReference type="ChEBI" id="CHEBI:38290"/>
    </cofactor>
</comment>
<reference evidence="9" key="1">
    <citation type="submission" date="2020-03" db="EMBL/GenBank/DDBJ databases">
        <title>Genome of Pelagibius litoralis DSM 21314T.</title>
        <authorList>
            <person name="Wang G."/>
        </authorList>
    </citation>
    <scope>NUCLEOTIDE SEQUENCE</scope>
    <source>
        <strain evidence="9">DSM 21314</strain>
    </source>
</reference>
<dbReference type="Gene3D" id="2.60.120.620">
    <property type="entry name" value="q2cbj1_9rhob like domain"/>
    <property type="match status" value="1"/>
</dbReference>
<dbReference type="RefSeq" id="WP_167226370.1">
    <property type="nucleotide sequence ID" value="NZ_JAAQPH010000012.1"/>
</dbReference>
<evidence type="ECO:0000256" key="1">
    <source>
        <dbReference type="ARBA" id="ARBA00001961"/>
    </source>
</evidence>
<protein>
    <submittedName>
        <fullName evidence="9">Fe2+-dependent dioxygenase</fullName>
    </submittedName>
</protein>
<organism evidence="9 10">
    <name type="scientific">Pelagibius litoralis</name>
    <dbReference type="NCBI Taxonomy" id="374515"/>
    <lineage>
        <taxon>Bacteria</taxon>
        <taxon>Pseudomonadati</taxon>
        <taxon>Pseudomonadota</taxon>
        <taxon>Alphaproteobacteria</taxon>
        <taxon>Rhodospirillales</taxon>
        <taxon>Rhodovibrionaceae</taxon>
        <taxon>Pelagibius</taxon>
    </lineage>
</organism>
<dbReference type="InterPro" id="IPR006620">
    <property type="entry name" value="Pro_4_hyd_alph"/>
</dbReference>
<evidence type="ECO:0000259" key="8">
    <source>
        <dbReference type="PROSITE" id="PS51471"/>
    </source>
</evidence>
<dbReference type="InterPro" id="IPR005123">
    <property type="entry name" value="Oxoglu/Fe-dep_dioxygenase_dom"/>
</dbReference>
<dbReference type="GO" id="GO:0006974">
    <property type="term" value="P:DNA damage response"/>
    <property type="evidence" value="ECO:0007669"/>
    <property type="project" value="TreeGrafter"/>
</dbReference>
<proteinExistence type="inferred from homology"/>
<evidence type="ECO:0000256" key="5">
    <source>
        <dbReference type="ARBA" id="ARBA00023002"/>
    </source>
</evidence>